<gene>
    <name evidence="10" type="ORF">METZ01_LOCUS410939</name>
</gene>
<dbReference type="Gene3D" id="3.40.50.620">
    <property type="entry name" value="HUPs"/>
    <property type="match status" value="1"/>
</dbReference>
<keyword evidence="7" id="KW-0030">Aminoacyl-tRNA synthetase</keyword>
<reference evidence="10" key="1">
    <citation type="submission" date="2018-05" db="EMBL/GenBank/DDBJ databases">
        <authorList>
            <person name="Lanie J.A."/>
            <person name="Ng W.-L."/>
            <person name="Kazmierczak K.M."/>
            <person name="Andrzejewski T.M."/>
            <person name="Davidsen T.M."/>
            <person name="Wayne K.J."/>
            <person name="Tettelin H."/>
            <person name="Glass J.I."/>
            <person name="Rusch D."/>
            <person name="Podicherti R."/>
            <person name="Tsui H.-C.T."/>
            <person name="Winkler M.E."/>
        </authorList>
    </citation>
    <scope>NUCLEOTIDE SEQUENCE</scope>
</reference>
<evidence type="ECO:0000256" key="7">
    <source>
        <dbReference type="ARBA" id="ARBA00023146"/>
    </source>
</evidence>
<keyword evidence="5" id="KW-0067">ATP-binding</keyword>
<organism evidence="10">
    <name type="scientific">marine metagenome</name>
    <dbReference type="NCBI Taxonomy" id="408172"/>
    <lineage>
        <taxon>unclassified sequences</taxon>
        <taxon>metagenomes</taxon>
        <taxon>ecological metagenomes</taxon>
    </lineage>
</organism>
<dbReference type="PANTHER" id="PTHR45765:SF1">
    <property type="entry name" value="METHIONINE--TRNA LIGASE, CYTOPLASMIC"/>
    <property type="match status" value="1"/>
</dbReference>
<name>A0A382WIA1_9ZZZZ</name>
<dbReference type="GO" id="GO:0046872">
    <property type="term" value="F:metal ion binding"/>
    <property type="evidence" value="ECO:0007669"/>
    <property type="project" value="UniProtKB-KW"/>
</dbReference>
<dbReference type="CDD" id="cd07957">
    <property type="entry name" value="Anticodon_Ia_Met"/>
    <property type="match status" value="1"/>
</dbReference>
<dbReference type="InterPro" id="IPR015413">
    <property type="entry name" value="Methionyl/Leucyl_tRNA_Synth"/>
</dbReference>
<evidence type="ECO:0000256" key="3">
    <source>
        <dbReference type="ARBA" id="ARBA00022723"/>
    </source>
</evidence>
<dbReference type="SUPFAM" id="SSF52374">
    <property type="entry name" value="Nucleotidylyl transferase"/>
    <property type="match status" value="1"/>
</dbReference>
<dbReference type="InterPro" id="IPR009080">
    <property type="entry name" value="tRNAsynth_Ia_anticodon-bd"/>
</dbReference>
<feature type="non-terminal residue" evidence="10">
    <location>
        <position position="277"/>
    </location>
</feature>
<evidence type="ECO:0000256" key="4">
    <source>
        <dbReference type="ARBA" id="ARBA00022741"/>
    </source>
</evidence>
<dbReference type="GO" id="GO:0004825">
    <property type="term" value="F:methionine-tRNA ligase activity"/>
    <property type="evidence" value="ECO:0007669"/>
    <property type="project" value="InterPro"/>
</dbReference>
<dbReference type="InterPro" id="IPR023458">
    <property type="entry name" value="Met-tRNA_ligase_1"/>
</dbReference>
<keyword evidence="6" id="KW-0648">Protein biosynthesis</keyword>
<evidence type="ECO:0000259" key="8">
    <source>
        <dbReference type="Pfam" id="PF09334"/>
    </source>
</evidence>
<feature type="domain" description="Methionyl/Leucyl tRNA synthetase" evidence="8">
    <location>
        <begin position="1"/>
        <end position="142"/>
    </location>
</feature>
<evidence type="ECO:0000256" key="6">
    <source>
        <dbReference type="ARBA" id="ARBA00022917"/>
    </source>
</evidence>
<dbReference type="Pfam" id="PF19303">
    <property type="entry name" value="Anticodon_3"/>
    <property type="match status" value="1"/>
</dbReference>
<feature type="domain" description="Methionyl-tRNA synthetase anticodon-binding" evidence="9">
    <location>
        <begin position="162"/>
        <end position="252"/>
    </location>
</feature>
<accession>A0A382WIA1</accession>
<dbReference type="FunFam" id="1.10.730.10:FF:000005">
    <property type="entry name" value="Methionine--tRNA ligase"/>
    <property type="match status" value="1"/>
</dbReference>
<dbReference type="GO" id="GO:0005524">
    <property type="term" value="F:ATP binding"/>
    <property type="evidence" value="ECO:0007669"/>
    <property type="project" value="UniProtKB-KW"/>
</dbReference>
<dbReference type="PANTHER" id="PTHR45765">
    <property type="entry name" value="METHIONINE--TRNA LIGASE"/>
    <property type="match status" value="1"/>
</dbReference>
<comment type="cofactor">
    <cofactor evidence="1">
        <name>Zn(2+)</name>
        <dbReference type="ChEBI" id="CHEBI:29105"/>
    </cofactor>
</comment>
<dbReference type="GO" id="GO:0005829">
    <property type="term" value="C:cytosol"/>
    <property type="evidence" value="ECO:0007669"/>
    <property type="project" value="TreeGrafter"/>
</dbReference>
<feature type="non-terminal residue" evidence="10">
    <location>
        <position position="1"/>
    </location>
</feature>
<dbReference type="InterPro" id="IPR041872">
    <property type="entry name" value="Anticodon_Met"/>
</dbReference>
<keyword evidence="4" id="KW-0547">Nucleotide-binding</keyword>
<dbReference type="AlphaFoldDB" id="A0A382WIA1"/>
<evidence type="ECO:0000256" key="2">
    <source>
        <dbReference type="ARBA" id="ARBA00022598"/>
    </source>
</evidence>
<proteinExistence type="predicted"/>
<protein>
    <recommendedName>
        <fullName evidence="11">Methionine--tRNA ligase</fullName>
    </recommendedName>
</protein>
<dbReference type="EMBL" id="UINC01159797">
    <property type="protein sequence ID" value="SVD58085.1"/>
    <property type="molecule type" value="Genomic_DNA"/>
</dbReference>
<dbReference type="GO" id="GO:0006431">
    <property type="term" value="P:methionyl-tRNA aminoacylation"/>
    <property type="evidence" value="ECO:0007669"/>
    <property type="project" value="TreeGrafter"/>
</dbReference>
<evidence type="ECO:0000313" key="10">
    <source>
        <dbReference type="EMBL" id="SVD58085.1"/>
    </source>
</evidence>
<dbReference type="Pfam" id="PF09334">
    <property type="entry name" value="tRNA-synt_1g"/>
    <property type="match status" value="1"/>
</dbReference>
<dbReference type="InterPro" id="IPR014729">
    <property type="entry name" value="Rossmann-like_a/b/a_fold"/>
</dbReference>
<dbReference type="SUPFAM" id="SSF47323">
    <property type="entry name" value="Anticodon-binding domain of a subclass of class I aminoacyl-tRNA synthetases"/>
    <property type="match status" value="1"/>
</dbReference>
<dbReference type="Gene3D" id="1.10.730.10">
    <property type="entry name" value="Isoleucyl-tRNA Synthetase, Domain 1"/>
    <property type="match status" value="1"/>
</dbReference>
<evidence type="ECO:0000256" key="1">
    <source>
        <dbReference type="ARBA" id="ARBA00001947"/>
    </source>
</evidence>
<sequence>WLDAPIGYMASFRHFCNSTGVDFDTFWAADAPAELYHFVGKDILYFHALFWPAMLHGAGYRTPTAVFTHGFLTINGQKMSKSRGTFITARTYLDHLDPDYLRYYFAAKLNNHVEDIDFNVEDFVTRVNADIVGKVVNIASRCAGFIEKGFDGWLSADLPDPALVQKFSDQHEVICGYFENREYSRAIREIMALADIANQYINNVKPWVIAKDEGRTDELQAVCTQGLNLFRMLVTWLAPVVPQLADRSAEFLRHPLATGSALNELTKPLIDHQIGPF</sequence>
<keyword evidence="2" id="KW-0436">Ligase</keyword>
<keyword evidence="3" id="KW-0479">Metal-binding</keyword>
<evidence type="ECO:0000259" key="9">
    <source>
        <dbReference type="Pfam" id="PF19303"/>
    </source>
</evidence>
<evidence type="ECO:0008006" key="11">
    <source>
        <dbReference type="Google" id="ProtNLM"/>
    </source>
</evidence>
<evidence type="ECO:0000256" key="5">
    <source>
        <dbReference type="ARBA" id="ARBA00022840"/>
    </source>
</evidence>